<dbReference type="OrthoDB" id="10289633at2759"/>
<protein>
    <recommendedName>
        <fullName evidence="1">Thioredoxin domain-containing protein</fullName>
    </recommendedName>
</protein>
<dbReference type="STRING" id="2880.D7G5S5"/>
<proteinExistence type="predicted"/>
<dbReference type="Proteomes" id="UP000002630">
    <property type="component" value="Linkage Group LG26"/>
</dbReference>
<dbReference type="SUPFAM" id="SSF52833">
    <property type="entry name" value="Thioredoxin-like"/>
    <property type="match status" value="1"/>
</dbReference>
<dbReference type="InParanoid" id="D7G5S5"/>
<name>D7G5S5_ECTSI</name>
<dbReference type="EMBL" id="FN649751">
    <property type="protein sequence ID" value="CBJ27372.1"/>
    <property type="molecule type" value="Genomic_DNA"/>
</dbReference>
<dbReference type="InterPro" id="IPR036249">
    <property type="entry name" value="Thioredoxin-like_sf"/>
</dbReference>
<dbReference type="EMBL" id="FN648894">
    <property type="protein sequence ID" value="CBJ27372.1"/>
    <property type="molecule type" value="Genomic_DNA"/>
</dbReference>
<feature type="domain" description="Thioredoxin" evidence="1">
    <location>
        <begin position="57"/>
        <end position="196"/>
    </location>
</feature>
<accession>D7G5S5</accession>
<dbReference type="Gene3D" id="3.40.30.10">
    <property type="entry name" value="Glutaredoxin"/>
    <property type="match status" value="1"/>
</dbReference>
<sequence length="204" mass="22043">MLASTIAGRAAVRASRQGQRTVAAKLTSGAISAASPCSNVRSPLPGAYRETTELWHNDKAADAPTDVVEWVWDNRQFRPNPAPPAPKTVKNEAELTKLLASDGLVVVKFHAILCDASRAVEGRFRQTAAEFGDMDNKQVTFADVCFDSNRQLCKRMGIKSVPHVQIFSGSKGKIADFSIAPLQYNTLTSLLSERRDSVAAGGQL</sequence>
<dbReference type="CDD" id="cd02947">
    <property type="entry name" value="TRX_family"/>
    <property type="match status" value="1"/>
</dbReference>
<dbReference type="AlphaFoldDB" id="D7G5S5"/>
<dbReference type="PROSITE" id="PS51352">
    <property type="entry name" value="THIOREDOXIN_2"/>
    <property type="match status" value="1"/>
</dbReference>
<evidence type="ECO:0000259" key="1">
    <source>
        <dbReference type="PROSITE" id="PS51352"/>
    </source>
</evidence>
<dbReference type="Pfam" id="PF00085">
    <property type="entry name" value="Thioredoxin"/>
    <property type="match status" value="1"/>
</dbReference>
<dbReference type="InterPro" id="IPR013766">
    <property type="entry name" value="Thioredoxin_domain"/>
</dbReference>
<organism evidence="2 3">
    <name type="scientific">Ectocarpus siliculosus</name>
    <name type="common">Brown alga</name>
    <name type="synonym">Conferva siliculosa</name>
    <dbReference type="NCBI Taxonomy" id="2880"/>
    <lineage>
        <taxon>Eukaryota</taxon>
        <taxon>Sar</taxon>
        <taxon>Stramenopiles</taxon>
        <taxon>Ochrophyta</taxon>
        <taxon>PX clade</taxon>
        <taxon>Phaeophyceae</taxon>
        <taxon>Ectocarpales</taxon>
        <taxon>Ectocarpaceae</taxon>
        <taxon>Ectocarpus</taxon>
    </lineage>
</organism>
<dbReference type="eggNOG" id="ENOG502SDCR">
    <property type="taxonomic scope" value="Eukaryota"/>
</dbReference>
<evidence type="ECO:0000313" key="2">
    <source>
        <dbReference type="EMBL" id="CBJ27372.1"/>
    </source>
</evidence>
<gene>
    <name evidence="2" type="ORF">Esi_0067_0062</name>
</gene>
<reference evidence="2 3" key="1">
    <citation type="journal article" date="2010" name="Nature">
        <title>The Ectocarpus genome and the independent evolution of multicellularity in brown algae.</title>
        <authorList>
            <person name="Cock J.M."/>
            <person name="Sterck L."/>
            <person name="Rouze P."/>
            <person name="Scornet D."/>
            <person name="Allen A.E."/>
            <person name="Amoutzias G."/>
            <person name="Anthouard V."/>
            <person name="Artiguenave F."/>
            <person name="Aury J.M."/>
            <person name="Badger J.H."/>
            <person name="Beszteri B."/>
            <person name="Billiau K."/>
            <person name="Bonnet E."/>
            <person name="Bothwell J.H."/>
            <person name="Bowler C."/>
            <person name="Boyen C."/>
            <person name="Brownlee C."/>
            <person name="Carrano C.J."/>
            <person name="Charrier B."/>
            <person name="Cho G.Y."/>
            <person name="Coelho S.M."/>
            <person name="Collen J."/>
            <person name="Corre E."/>
            <person name="Da Silva C."/>
            <person name="Delage L."/>
            <person name="Delaroque N."/>
            <person name="Dittami S.M."/>
            <person name="Doulbeau S."/>
            <person name="Elias M."/>
            <person name="Farnham G."/>
            <person name="Gachon C.M."/>
            <person name="Gschloessl B."/>
            <person name="Heesch S."/>
            <person name="Jabbari K."/>
            <person name="Jubin C."/>
            <person name="Kawai H."/>
            <person name="Kimura K."/>
            <person name="Kloareg B."/>
            <person name="Kupper F.C."/>
            <person name="Lang D."/>
            <person name="Le Bail A."/>
            <person name="Leblanc C."/>
            <person name="Lerouge P."/>
            <person name="Lohr M."/>
            <person name="Lopez P.J."/>
            <person name="Martens C."/>
            <person name="Maumus F."/>
            <person name="Michel G."/>
            <person name="Miranda-Saavedra D."/>
            <person name="Morales J."/>
            <person name="Moreau H."/>
            <person name="Motomura T."/>
            <person name="Nagasato C."/>
            <person name="Napoli C.A."/>
            <person name="Nelson D.R."/>
            <person name="Nyvall-Collen P."/>
            <person name="Peters A.F."/>
            <person name="Pommier C."/>
            <person name="Potin P."/>
            <person name="Poulain J."/>
            <person name="Quesneville H."/>
            <person name="Read B."/>
            <person name="Rensing S.A."/>
            <person name="Ritter A."/>
            <person name="Rousvoal S."/>
            <person name="Samanta M."/>
            <person name="Samson G."/>
            <person name="Schroeder D.C."/>
            <person name="Segurens B."/>
            <person name="Strittmatter M."/>
            <person name="Tonon T."/>
            <person name="Tregear J.W."/>
            <person name="Valentin K."/>
            <person name="von Dassow P."/>
            <person name="Yamagishi T."/>
            <person name="Van de Peer Y."/>
            <person name="Wincker P."/>
        </authorList>
    </citation>
    <scope>NUCLEOTIDE SEQUENCE [LARGE SCALE GENOMIC DNA]</scope>
    <source>
        <strain evidence="3">Ec32 / CCAP1310/4</strain>
    </source>
</reference>
<keyword evidence="3" id="KW-1185">Reference proteome</keyword>
<evidence type="ECO:0000313" key="3">
    <source>
        <dbReference type="Proteomes" id="UP000002630"/>
    </source>
</evidence>